<dbReference type="HOGENOM" id="CLU_2095966_0_0_6"/>
<gene>
    <name evidence="2" type="primary">ORF127</name>
    <name evidence="2" type="ordered locus">Y1089</name>
    <name evidence="3" type="ordered locus">YP_pMT101</name>
</gene>
<dbReference type="EMBL" id="AE017045">
    <property type="protein sequence ID" value="AAS58732.1"/>
    <property type="molecule type" value="Genomic_DNA"/>
</dbReference>
<geneLocation type="plasmid" evidence="3 4">
    <name>pMT1</name>
</geneLocation>
<evidence type="ECO:0000313" key="4">
    <source>
        <dbReference type="Proteomes" id="UP000001019"/>
    </source>
</evidence>
<dbReference type="PIR" id="T15004">
    <property type="entry name" value="T15004"/>
</dbReference>
<evidence type="ECO:0000256" key="1">
    <source>
        <dbReference type="SAM" id="MobiDB-lite"/>
    </source>
</evidence>
<sequence length="116" mass="12867">MKASTSVNPCICSVRARVEARRKPQTARDVTHREAGTTWRKSRKSGAGDILRGRFRGPPPPAVRYTGRIADRALRTRLISARASAMTSCNRVKSIHRRGGSPGIRSTSHIWPHARI</sequence>
<organism evidence="2 5">
    <name type="scientific">Yersinia pestis</name>
    <dbReference type="NCBI Taxonomy" id="632"/>
    <lineage>
        <taxon>Bacteria</taxon>
        <taxon>Pseudomonadati</taxon>
        <taxon>Pseudomonadota</taxon>
        <taxon>Gammaproteobacteria</taxon>
        <taxon>Enterobacterales</taxon>
        <taxon>Yersiniaceae</taxon>
        <taxon>Yersinia</taxon>
    </lineage>
</organism>
<name>A0A6P3CUM4_YERPE</name>
<dbReference type="KEGG" id="ypm:YP_pMT101"/>
<feature type="region of interest" description="Disordered" evidence="1">
    <location>
        <begin position="90"/>
        <end position="116"/>
    </location>
</feature>
<dbReference type="KEGG" id="ypk:Y1089.pl"/>
<dbReference type="AlphaFoldDB" id="A0A6P3CUM4"/>
<evidence type="ECO:0000313" key="2">
    <source>
        <dbReference type="EMBL" id="AAC82747.1"/>
    </source>
</evidence>
<proteinExistence type="predicted"/>
<reference evidence="3 4" key="2">
    <citation type="journal article" date="2004" name="DNA Res.">
        <title>Complete genome sequence of Yersinia pestis strain 91001, an isolate avirulent to humans.</title>
        <authorList>
            <person name="Song Y."/>
            <person name="Tong Z."/>
            <person name="Wang J."/>
            <person name="Wang L."/>
            <person name="Guo Z."/>
            <person name="Han Y."/>
            <person name="Zhang J."/>
            <person name="Pei D."/>
            <person name="Zhou D."/>
            <person name="Qin H."/>
            <person name="Pang X."/>
            <person name="Han Y."/>
            <person name="Zhai J."/>
            <person name="Li M."/>
            <person name="Cui B."/>
            <person name="Qi Z."/>
            <person name="Jin L."/>
            <person name="Dai R."/>
            <person name="Chen F."/>
            <person name="Li S."/>
            <person name="Ye C."/>
            <person name="Du Z."/>
            <person name="Lin W."/>
            <person name="Wang J."/>
            <person name="Yu J."/>
            <person name="Yang H."/>
            <person name="Wang J."/>
            <person name="Huang P."/>
            <person name="Yang R."/>
        </authorList>
    </citation>
    <scope>NUCLEOTIDE SEQUENCE [LARGE SCALE GENOMIC DNA]</scope>
    <source>
        <strain evidence="3">91001</strain>
        <strain evidence="4">91001 / Biovar Mediaevalis</strain>
        <plasmid evidence="4">Plasmid pMT1</plasmid>
    </source>
</reference>
<evidence type="ECO:0000313" key="3">
    <source>
        <dbReference type="EMBL" id="AAS58732.1"/>
    </source>
</evidence>
<accession>A0A6P3CUM4</accession>
<dbReference type="EMBL" id="AF074611">
    <property type="protein sequence ID" value="AAC82747.1"/>
    <property type="molecule type" value="Genomic_DNA"/>
</dbReference>
<geneLocation type="plasmid" evidence="2 5">
    <name>pMT-1</name>
</geneLocation>
<dbReference type="Proteomes" id="UP000001019">
    <property type="component" value="Plasmid pMT1"/>
</dbReference>
<evidence type="ECO:0000313" key="5">
    <source>
        <dbReference type="Proteomes" id="UP000002490"/>
    </source>
</evidence>
<reference evidence="3" key="3">
    <citation type="journal article" date="2004" name="J. Bacteriol.">
        <title>Genetics of metabolic variations between Yersinia pestis biovars and the proposal of a new biovar, microtus.</title>
        <authorList>
            <person name="Zhou D."/>
            <person name="Tong Z."/>
            <person name="Song Y."/>
            <person name="Han Y."/>
            <person name="Pei D."/>
            <person name="Pang X."/>
            <person name="Zhai J."/>
            <person name="Li M."/>
            <person name="Cui B."/>
            <person name="Qi Z."/>
            <person name="Jin L."/>
            <person name="Dai R."/>
            <person name="Du Z."/>
            <person name="Wang J."/>
            <person name="Guo Z."/>
            <person name="Wang J."/>
            <person name="Huang P."/>
            <person name="Yang R."/>
        </authorList>
    </citation>
    <scope>NUCLEOTIDE SEQUENCE</scope>
    <source>
        <strain evidence="3">91001</strain>
    </source>
</reference>
<dbReference type="Proteomes" id="UP000002490">
    <property type="component" value="Plasmid pMT-1"/>
</dbReference>
<reference evidence="2 5" key="1">
    <citation type="journal article" date="1998" name="Infect. Immun.">
        <title>Complete DNA sequence and detailed analysis of the Yersinia pestis KIM5 plasmid encoding murine toxin and capsular antigen.</title>
        <authorList>
            <person name="Lindler L.E."/>
            <person name="Plano G.V."/>
            <person name="Burland V."/>
            <person name="Mayhew G.F."/>
            <person name="Blattner F.R."/>
        </authorList>
    </citation>
    <scope>NUCLEOTIDE SEQUENCE [LARGE SCALE GENOMIC DNA]</scope>
    <source>
        <strain evidence="2">KIM10+</strain>
        <strain evidence="5">KIM10+ / Biovar Mediaevalis</strain>
        <plasmid evidence="5">pMT-1</plasmid>
    </source>
</reference>
<keyword evidence="2" id="KW-0614">Plasmid</keyword>
<protein>
    <submittedName>
        <fullName evidence="2">Uncharacterized protein</fullName>
    </submittedName>
</protein>
<feature type="region of interest" description="Disordered" evidence="1">
    <location>
        <begin position="22"/>
        <end position="64"/>
    </location>
</feature>